<reference evidence="2 3" key="1">
    <citation type="submission" date="2016-10" db="EMBL/GenBank/DDBJ databases">
        <authorList>
            <person name="de Groot N.N."/>
        </authorList>
    </citation>
    <scope>NUCLEOTIDE SEQUENCE [LARGE SCALE GENOMIC DNA]</scope>
    <source>
        <strain evidence="2 3">YAD2003</strain>
    </source>
</reference>
<dbReference type="Proteomes" id="UP000183190">
    <property type="component" value="Unassembled WGS sequence"/>
</dbReference>
<organism evidence="2 3">
    <name type="scientific">Ruminococcus flavefaciens</name>
    <dbReference type="NCBI Taxonomy" id="1265"/>
    <lineage>
        <taxon>Bacteria</taxon>
        <taxon>Bacillati</taxon>
        <taxon>Bacillota</taxon>
        <taxon>Clostridia</taxon>
        <taxon>Eubacteriales</taxon>
        <taxon>Oscillospiraceae</taxon>
        <taxon>Ruminococcus</taxon>
    </lineage>
</organism>
<evidence type="ECO:0000256" key="1">
    <source>
        <dbReference type="SAM" id="Phobius"/>
    </source>
</evidence>
<proteinExistence type="predicted"/>
<gene>
    <name evidence="2" type="ORF">SAMN02910265_00732</name>
</gene>
<dbReference type="AlphaFoldDB" id="A0A1H6IF14"/>
<protein>
    <submittedName>
        <fullName evidence="2">Uncharacterized protein</fullName>
    </submittedName>
</protein>
<evidence type="ECO:0000313" key="3">
    <source>
        <dbReference type="Proteomes" id="UP000183190"/>
    </source>
</evidence>
<sequence length="39" mass="4527">MFELIKDFLVGALPWVAYSVAIAFFAVYSEKDKEKENEK</sequence>
<accession>A0A1H6IF14</accession>
<feature type="transmembrane region" description="Helical" evidence="1">
    <location>
        <begin position="12"/>
        <end position="29"/>
    </location>
</feature>
<evidence type="ECO:0000313" key="2">
    <source>
        <dbReference type="EMBL" id="SEH45511.1"/>
    </source>
</evidence>
<dbReference type="EMBL" id="FNWV01000002">
    <property type="protein sequence ID" value="SEH45511.1"/>
    <property type="molecule type" value="Genomic_DNA"/>
</dbReference>
<name>A0A1H6IF14_RUMFL</name>
<keyword evidence="1" id="KW-0472">Membrane</keyword>
<keyword evidence="1" id="KW-0812">Transmembrane</keyword>
<keyword evidence="1" id="KW-1133">Transmembrane helix</keyword>